<dbReference type="Proteomes" id="UP000602284">
    <property type="component" value="Unassembled WGS sequence"/>
</dbReference>
<evidence type="ECO:0000313" key="2">
    <source>
        <dbReference type="EMBL" id="MBL0386293.1"/>
    </source>
</evidence>
<sequence>MAEQNDKQVSERRERKLRSVDDNALNAPWRNTPLDNWSKDTDPSILSGDQYVDNDHDLGTTRRENLERLAGQRNPVAAPFMHPTHDTSMNNGDDELYYGDSNNVNK</sequence>
<evidence type="ECO:0000256" key="1">
    <source>
        <dbReference type="SAM" id="MobiDB-lite"/>
    </source>
</evidence>
<proteinExistence type="predicted"/>
<dbReference type="InterPro" id="IPR024999">
    <property type="entry name" value="DUF3905"/>
</dbReference>
<protein>
    <submittedName>
        <fullName evidence="2">DUF3905 domain-containing protein</fullName>
    </submittedName>
</protein>
<comment type="caution">
    <text evidence="2">The sequence shown here is derived from an EMBL/GenBank/DDBJ whole genome shotgun (WGS) entry which is preliminary data.</text>
</comment>
<dbReference type="EMBL" id="JAEQNB010000001">
    <property type="protein sequence ID" value="MBL0386293.1"/>
    <property type="molecule type" value="Genomic_DNA"/>
</dbReference>
<reference evidence="2 3" key="1">
    <citation type="submission" date="2021-01" db="EMBL/GenBank/DDBJ databases">
        <title>Tumebacillus sp. strain ITR2 16S ribosomal RNA gene Genome sequencing and assembly.</title>
        <authorList>
            <person name="Kang M."/>
        </authorList>
    </citation>
    <scope>NUCLEOTIDE SEQUENCE [LARGE SCALE GENOMIC DNA]</scope>
    <source>
        <strain evidence="2 3">ITR2</strain>
    </source>
</reference>
<organism evidence="2 3">
    <name type="scientific">Tumebacillus amylolyticus</name>
    <dbReference type="NCBI Taxonomy" id="2801339"/>
    <lineage>
        <taxon>Bacteria</taxon>
        <taxon>Bacillati</taxon>
        <taxon>Bacillota</taxon>
        <taxon>Bacilli</taxon>
        <taxon>Bacillales</taxon>
        <taxon>Alicyclobacillaceae</taxon>
        <taxon>Tumebacillus</taxon>
    </lineage>
</organism>
<dbReference type="RefSeq" id="WP_201632398.1">
    <property type="nucleotide sequence ID" value="NZ_JAEQNB010000001.1"/>
</dbReference>
<name>A0ABS1J9H7_9BACL</name>
<evidence type="ECO:0000313" key="3">
    <source>
        <dbReference type="Proteomes" id="UP000602284"/>
    </source>
</evidence>
<feature type="compositionally biased region" description="Basic and acidic residues" evidence="1">
    <location>
        <begin position="1"/>
        <end position="21"/>
    </location>
</feature>
<accession>A0ABS1J9H7</accession>
<feature type="compositionally biased region" description="Basic and acidic residues" evidence="1">
    <location>
        <begin position="53"/>
        <end position="67"/>
    </location>
</feature>
<dbReference type="Pfam" id="PF13045">
    <property type="entry name" value="DUF3905"/>
    <property type="match status" value="1"/>
</dbReference>
<gene>
    <name evidence="2" type="ORF">JJB07_06450</name>
</gene>
<keyword evidence="3" id="KW-1185">Reference proteome</keyword>
<feature type="region of interest" description="Disordered" evidence="1">
    <location>
        <begin position="1"/>
        <end position="106"/>
    </location>
</feature>